<dbReference type="PANTHER" id="PTHR39324">
    <property type="entry name" value="CALCIUM DODECIN"/>
    <property type="match status" value="1"/>
</dbReference>
<gene>
    <name evidence="1" type="ORF">ACFQGU_00555</name>
</gene>
<organism evidence="1 2">
    <name type="scientific">Longivirga aurantiaca</name>
    <dbReference type="NCBI Taxonomy" id="1837743"/>
    <lineage>
        <taxon>Bacteria</taxon>
        <taxon>Bacillati</taxon>
        <taxon>Actinomycetota</taxon>
        <taxon>Actinomycetes</taxon>
        <taxon>Sporichthyales</taxon>
        <taxon>Sporichthyaceae</taxon>
        <taxon>Longivirga</taxon>
    </lineage>
</organism>
<dbReference type="Gene3D" id="3.30.1660.10">
    <property type="entry name" value="Flavin-binding protein dodecin"/>
    <property type="match status" value="1"/>
</dbReference>
<keyword evidence="2" id="KW-1185">Reference proteome</keyword>
<dbReference type="SUPFAM" id="SSF89807">
    <property type="entry name" value="Dodecin-like"/>
    <property type="match status" value="1"/>
</dbReference>
<dbReference type="InterPro" id="IPR036694">
    <property type="entry name" value="Dodecin-like_sf"/>
</dbReference>
<dbReference type="InterPro" id="IPR050049">
    <property type="entry name" value="Dodecin_bact"/>
</dbReference>
<comment type="caution">
    <text evidence="1">The sequence shown here is derived from an EMBL/GenBank/DDBJ whole genome shotgun (WGS) entry which is preliminary data.</text>
</comment>
<proteinExistence type="predicted"/>
<dbReference type="NCBIfam" id="NF043052">
    <property type="entry name" value="DodecBact"/>
    <property type="match status" value="1"/>
</dbReference>
<dbReference type="Proteomes" id="UP001596138">
    <property type="component" value="Unassembled WGS sequence"/>
</dbReference>
<name>A0ABW1SVC3_9ACTN</name>
<evidence type="ECO:0000313" key="2">
    <source>
        <dbReference type="Proteomes" id="UP001596138"/>
    </source>
</evidence>
<reference evidence="2" key="1">
    <citation type="journal article" date="2019" name="Int. J. Syst. Evol. Microbiol.">
        <title>The Global Catalogue of Microorganisms (GCM) 10K type strain sequencing project: providing services to taxonomists for standard genome sequencing and annotation.</title>
        <authorList>
            <consortium name="The Broad Institute Genomics Platform"/>
            <consortium name="The Broad Institute Genome Sequencing Center for Infectious Disease"/>
            <person name="Wu L."/>
            <person name="Ma J."/>
        </authorList>
    </citation>
    <scope>NUCLEOTIDE SEQUENCE [LARGE SCALE GENOMIC DNA]</scope>
    <source>
        <strain evidence="2">CGMCC 4.7317</strain>
    </source>
</reference>
<sequence>MANRTYVLSDFVGTSTVSSDEAIRNAVARACQSVEHIDWFEVTQIRGYVRAGAVDHFQVALRIGARLSDV</sequence>
<evidence type="ECO:0000313" key="1">
    <source>
        <dbReference type="EMBL" id="MFC6236351.1"/>
    </source>
</evidence>
<dbReference type="Pfam" id="PF07311">
    <property type="entry name" value="Dodecin"/>
    <property type="match status" value="1"/>
</dbReference>
<protein>
    <submittedName>
        <fullName evidence="1">Dodecin</fullName>
    </submittedName>
</protein>
<dbReference type="PANTHER" id="PTHR39324:SF1">
    <property type="entry name" value="CALCIUM DODECIN"/>
    <property type="match status" value="1"/>
</dbReference>
<dbReference type="InterPro" id="IPR009923">
    <property type="entry name" value="Dodecin"/>
</dbReference>
<dbReference type="EMBL" id="JBHSTI010000002">
    <property type="protein sequence ID" value="MFC6236351.1"/>
    <property type="molecule type" value="Genomic_DNA"/>
</dbReference>
<dbReference type="RefSeq" id="WP_386763398.1">
    <property type="nucleotide sequence ID" value="NZ_JBHSTI010000002.1"/>
</dbReference>
<accession>A0ABW1SVC3</accession>
<dbReference type="InterPro" id="IPR025543">
    <property type="entry name" value="Dodecin-like"/>
</dbReference>